<feature type="region of interest" description="Disordered" evidence="1">
    <location>
        <begin position="381"/>
        <end position="421"/>
    </location>
</feature>
<sequence length="451" mass="51919">MGNDMEVKKKKKKQKLNCRSSKLLEIEKGGLGLRKLACLNKALLDKWIWRFARAKEDLWKKVLEAKYGQEDFGWRTRKANGVFGVGVWKEILKESDWCWENMVFKVRKGNKIRLWTDPWCGNYVLFQSFPNLFAMAAQRNVTVEELWDQNFGQGGWNLRFLRDFNDWELDMVGNLLDVLREHRVTLEEDSVIWKEGRDGLFRVKRAYNVLASPIVIEFPNSNIWVDRVPTKIAFFAWEAAWGKVLTLDRLQRRGWQFSNCCFLCGCEEETINHILIHCTIVRVLWDVILGLFGVQWTFPESVKEALVASYTEALVASYTPCMLCGFLPPVNIFFAYLSKNKLPILSLCPTHPILSLFTVIPSKQERDLPALPTSQSLRGLEKRGLQPPSLGIEKSQTSSTHVSLEHAKENKDGKESHNGLIPHHLSFQNLTPCPLRTSKEVYYSQAPAPSL</sequence>
<proteinExistence type="predicted"/>
<evidence type="ECO:0000256" key="1">
    <source>
        <dbReference type="SAM" id="MobiDB-lite"/>
    </source>
</evidence>
<dbReference type="EMBL" id="QGNW01000051">
    <property type="protein sequence ID" value="RVX06380.1"/>
    <property type="molecule type" value="Genomic_DNA"/>
</dbReference>
<evidence type="ECO:0000313" key="4">
    <source>
        <dbReference type="Proteomes" id="UP000288805"/>
    </source>
</evidence>
<comment type="caution">
    <text evidence="3">The sequence shown here is derived from an EMBL/GenBank/DDBJ whole genome shotgun (WGS) entry which is preliminary data.</text>
</comment>
<reference evidence="3 4" key="1">
    <citation type="journal article" date="2018" name="PLoS Genet.">
        <title>Population sequencing reveals clonal diversity and ancestral inbreeding in the grapevine cultivar Chardonnay.</title>
        <authorList>
            <person name="Roach M.J."/>
            <person name="Johnson D.L."/>
            <person name="Bohlmann J."/>
            <person name="van Vuuren H.J."/>
            <person name="Jones S.J."/>
            <person name="Pretorius I.S."/>
            <person name="Schmidt S.A."/>
            <person name="Borneman A.R."/>
        </authorList>
    </citation>
    <scope>NUCLEOTIDE SEQUENCE [LARGE SCALE GENOMIC DNA]</scope>
    <source>
        <strain evidence="4">cv. Chardonnay</strain>
        <tissue evidence="3">Leaf</tissue>
    </source>
</reference>
<dbReference type="Pfam" id="PF13966">
    <property type="entry name" value="zf-RVT"/>
    <property type="match status" value="1"/>
</dbReference>
<protein>
    <submittedName>
        <fullName evidence="3">Putative ribonuclease H protein</fullName>
    </submittedName>
</protein>
<dbReference type="AlphaFoldDB" id="A0A438JBP8"/>
<feature type="compositionally biased region" description="Basic and acidic residues" evidence="1">
    <location>
        <begin position="403"/>
        <end position="417"/>
    </location>
</feature>
<gene>
    <name evidence="3" type="primary">VvCHDp000001_398</name>
    <name evidence="3" type="ORF">CK203_023674</name>
</gene>
<dbReference type="PANTHER" id="PTHR36617">
    <property type="entry name" value="PROTEIN, PUTATIVE-RELATED"/>
    <property type="match status" value="1"/>
</dbReference>
<evidence type="ECO:0000259" key="2">
    <source>
        <dbReference type="Pfam" id="PF13966"/>
    </source>
</evidence>
<dbReference type="InterPro" id="IPR026960">
    <property type="entry name" value="RVT-Znf"/>
</dbReference>
<name>A0A438JBP8_VITVI</name>
<accession>A0A438JBP8</accession>
<organism evidence="3 4">
    <name type="scientific">Vitis vinifera</name>
    <name type="common">Grape</name>
    <dbReference type="NCBI Taxonomy" id="29760"/>
    <lineage>
        <taxon>Eukaryota</taxon>
        <taxon>Viridiplantae</taxon>
        <taxon>Streptophyta</taxon>
        <taxon>Embryophyta</taxon>
        <taxon>Tracheophyta</taxon>
        <taxon>Spermatophyta</taxon>
        <taxon>Magnoliopsida</taxon>
        <taxon>eudicotyledons</taxon>
        <taxon>Gunneridae</taxon>
        <taxon>Pentapetalae</taxon>
        <taxon>rosids</taxon>
        <taxon>Vitales</taxon>
        <taxon>Vitaceae</taxon>
        <taxon>Viteae</taxon>
        <taxon>Vitis</taxon>
    </lineage>
</organism>
<dbReference type="PANTHER" id="PTHR36617:SF15">
    <property type="entry name" value="REVERSE TRANSCRIPTASE ZINC-BINDING DOMAIN-CONTAINING PROTEIN"/>
    <property type="match status" value="1"/>
</dbReference>
<evidence type="ECO:0000313" key="3">
    <source>
        <dbReference type="EMBL" id="RVX06380.1"/>
    </source>
</evidence>
<dbReference type="Proteomes" id="UP000288805">
    <property type="component" value="Unassembled WGS sequence"/>
</dbReference>
<feature type="domain" description="Reverse transcriptase zinc-binding" evidence="2">
    <location>
        <begin position="201"/>
        <end position="285"/>
    </location>
</feature>